<proteinExistence type="inferred from homology"/>
<dbReference type="InterPro" id="IPR048538">
    <property type="entry name" value="Rrn7_cyclin_C"/>
</dbReference>
<keyword evidence="3" id="KW-0479">Metal-binding</keyword>
<dbReference type="Pfam" id="PF11781">
    <property type="entry name" value="Zn_ribbon_RRN7"/>
    <property type="match status" value="1"/>
</dbReference>
<evidence type="ECO:0000313" key="15">
    <source>
        <dbReference type="Proteomes" id="UP001166286"/>
    </source>
</evidence>
<evidence type="ECO:0000256" key="10">
    <source>
        <dbReference type="SAM" id="MobiDB-lite"/>
    </source>
</evidence>
<keyword evidence="7" id="KW-0238">DNA-binding</keyword>
<comment type="similarity">
    <text evidence="2">Belongs to the RRN7/TAF1B family.</text>
</comment>
<evidence type="ECO:0000313" key="14">
    <source>
        <dbReference type="EMBL" id="KAK0507531.1"/>
    </source>
</evidence>
<gene>
    <name evidence="14" type="ORF">JMJ35_010054</name>
</gene>
<reference evidence="14" key="1">
    <citation type="submission" date="2023-03" db="EMBL/GenBank/DDBJ databases">
        <title>Complete genome of Cladonia borealis.</title>
        <authorList>
            <person name="Park H."/>
        </authorList>
    </citation>
    <scope>NUCLEOTIDE SEQUENCE</scope>
    <source>
        <strain evidence="14">ANT050790</strain>
    </source>
</reference>
<keyword evidence="4" id="KW-0863">Zinc-finger</keyword>
<dbReference type="Pfam" id="PF20644">
    <property type="entry name" value="Rrn7_cyclin_N"/>
    <property type="match status" value="1"/>
</dbReference>
<feature type="domain" description="Rrn7/TAF1B N-terminal cyclin" evidence="12">
    <location>
        <begin position="84"/>
        <end position="203"/>
    </location>
</feature>
<dbReference type="PANTHER" id="PTHR31576:SF2">
    <property type="entry name" value="TATA BOX-BINDING PROTEIN-ASSOCIATED FACTOR RNA POLYMERASE I SUBUNIT B"/>
    <property type="match status" value="1"/>
</dbReference>
<evidence type="ECO:0000256" key="5">
    <source>
        <dbReference type="ARBA" id="ARBA00022833"/>
    </source>
</evidence>
<comment type="caution">
    <text evidence="14">The sequence shown here is derived from an EMBL/GenBank/DDBJ whole genome shotgun (WGS) entry which is preliminary data.</text>
</comment>
<dbReference type="Pfam" id="PF20645">
    <property type="entry name" value="Rrn7_cyclin_C"/>
    <property type="match status" value="1"/>
</dbReference>
<evidence type="ECO:0000259" key="11">
    <source>
        <dbReference type="Pfam" id="PF11781"/>
    </source>
</evidence>
<keyword evidence="15" id="KW-1185">Reference proteome</keyword>
<feature type="domain" description="RRN7-type" evidence="11">
    <location>
        <begin position="7"/>
        <end position="40"/>
    </location>
</feature>
<feature type="compositionally biased region" description="Acidic residues" evidence="10">
    <location>
        <begin position="520"/>
        <end position="550"/>
    </location>
</feature>
<evidence type="ECO:0000256" key="4">
    <source>
        <dbReference type="ARBA" id="ARBA00022771"/>
    </source>
</evidence>
<dbReference type="InterPro" id="IPR048540">
    <property type="entry name" value="Rrn7_cyclin_N"/>
</dbReference>
<feature type="domain" description="Rrn7/TAF1B C-terminal cyclin" evidence="13">
    <location>
        <begin position="223"/>
        <end position="390"/>
    </location>
</feature>
<dbReference type="GO" id="GO:0070860">
    <property type="term" value="C:RNA polymerase I core factor complex"/>
    <property type="evidence" value="ECO:0007669"/>
    <property type="project" value="InterPro"/>
</dbReference>
<sequence>MSEKIDWFKGPVCGQENCKSKWYYEDAGKTICRWGHEQEGVQTQQDEDDFGTQGRKTRIRKETQEKVSRISRGHSAVELYLQAYQLISWKQCHALINIIGLPAELESVVKDLWALRLQLLKGKTNEDTVFSSQPQTETEIESNGEEVGREYKVEGKAMPTLIETLGLCYLGMVLLRTPISMGDLHRWAVREDIPFIRAVRFVPAVIKQKLPAEYLKALDTTSPLEPDRLRKAVHNLSLFYRHHFELVFPPLNTPLLLYKHIRDLAVPITLHPITLHLANLLAISFAFPSPGSRQRTSSLPELQLISLLIIATKLYHPFDGLPRHIPSLTDPAALSIDWPSWVQAQKAHNTLNSDENHLQRGSEINITEVDAMKMSDEQLDEYMDYYERTFIDSDRVEQKLPKDLLDMFPTGRLDGSEPASYSYQEQFAKEQEAVEETLGAVIGSMRLRNVISKESEEPVRRIGSFYRRYRRAEDLDGNAKVFHEKVAERMGVKLDTLVLAVGQMERLLIKWREANVKEGLEEEGEEDTGGGEDEGDGEENDNVEMMDESE</sequence>
<evidence type="ECO:0000259" key="13">
    <source>
        <dbReference type="Pfam" id="PF20645"/>
    </source>
</evidence>
<evidence type="ECO:0000256" key="2">
    <source>
        <dbReference type="ARBA" id="ARBA00006899"/>
    </source>
</evidence>
<keyword evidence="9" id="KW-0539">Nucleus</keyword>
<dbReference type="PANTHER" id="PTHR31576">
    <property type="entry name" value="TATA BOX-BINDING PROTEIN-ASSOCIATED FACTOR RNA POLYMERASE I SUBUNIT B"/>
    <property type="match status" value="1"/>
</dbReference>
<accession>A0AA39QTD7</accession>
<dbReference type="Proteomes" id="UP001166286">
    <property type="component" value="Unassembled WGS sequence"/>
</dbReference>
<dbReference type="EMBL" id="JAFEKC020000023">
    <property type="protein sequence ID" value="KAK0507531.1"/>
    <property type="molecule type" value="Genomic_DNA"/>
</dbReference>
<evidence type="ECO:0000256" key="3">
    <source>
        <dbReference type="ARBA" id="ARBA00022723"/>
    </source>
</evidence>
<evidence type="ECO:0000256" key="7">
    <source>
        <dbReference type="ARBA" id="ARBA00023125"/>
    </source>
</evidence>
<evidence type="ECO:0000256" key="6">
    <source>
        <dbReference type="ARBA" id="ARBA00023015"/>
    </source>
</evidence>
<feature type="region of interest" description="Disordered" evidence="10">
    <location>
        <begin position="518"/>
        <end position="550"/>
    </location>
</feature>
<dbReference type="InterPro" id="IPR033599">
    <property type="entry name" value="TAF1B/Rrn7"/>
</dbReference>
<dbReference type="GO" id="GO:0008270">
    <property type="term" value="F:zinc ion binding"/>
    <property type="evidence" value="ECO:0007669"/>
    <property type="project" value="UniProtKB-KW"/>
</dbReference>
<keyword evidence="6" id="KW-0805">Transcription regulation</keyword>
<evidence type="ECO:0008006" key="16">
    <source>
        <dbReference type="Google" id="ProtNLM"/>
    </source>
</evidence>
<dbReference type="AlphaFoldDB" id="A0AA39QTD7"/>
<name>A0AA39QTD7_9LECA</name>
<evidence type="ECO:0000259" key="12">
    <source>
        <dbReference type="Pfam" id="PF20644"/>
    </source>
</evidence>
<keyword evidence="8" id="KW-0804">Transcription</keyword>
<organism evidence="14 15">
    <name type="scientific">Cladonia borealis</name>
    <dbReference type="NCBI Taxonomy" id="184061"/>
    <lineage>
        <taxon>Eukaryota</taxon>
        <taxon>Fungi</taxon>
        <taxon>Dikarya</taxon>
        <taxon>Ascomycota</taxon>
        <taxon>Pezizomycotina</taxon>
        <taxon>Lecanoromycetes</taxon>
        <taxon>OSLEUM clade</taxon>
        <taxon>Lecanoromycetidae</taxon>
        <taxon>Lecanorales</taxon>
        <taxon>Lecanorineae</taxon>
        <taxon>Cladoniaceae</taxon>
        <taxon>Cladonia</taxon>
    </lineage>
</organism>
<evidence type="ECO:0000256" key="9">
    <source>
        <dbReference type="ARBA" id="ARBA00023242"/>
    </source>
</evidence>
<dbReference type="InterPro" id="IPR021752">
    <property type="entry name" value="TF_Rrn7_Zf"/>
</dbReference>
<protein>
    <recommendedName>
        <fullName evidence="16">RRN7-type domain-containing protein</fullName>
    </recommendedName>
</protein>
<dbReference type="GO" id="GO:0042790">
    <property type="term" value="P:nucleolar large rRNA transcription by RNA polymerase I"/>
    <property type="evidence" value="ECO:0007669"/>
    <property type="project" value="TreeGrafter"/>
</dbReference>
<keyword evidence="5" id="KW-0862">Zinc</keyword>
<dbReference type="GO" id="GO:0001164">
    <property type="term" value="F:RNA polymerase I core promoter sequence-specific DNA binding"/>
    <property type="evidence" value="ECO:0007669"/>
    <property type="project" value="InterPro"/>
</dbReference>
<evidence type="ECO:0000256" key="8">
    <source>
        <dbReference type="ARBA" id="ARBA00023163"/>
    </source>
</evidence>
<evidence type="ECO:0000256" key="1">
    <source>
        <dbReference type="ARBA" id="ARBA00004604"/>
    </source>
</evidence>
<comment type="subcellular location">
    <subcellularLocation>
        <location evidence="1">Nucleus</location>
        <location evidence="1">Nucleolus</location>
    </subcellularLocation>
</comment>